<evidence type="ECO:0000313" key="2">
    <source>
        <dbReference type="Proteomes" id="UP000257109"/>
    </source>
</evidence>
<feature type="non-terminal residue" evidence="1">
    <location>
        <position position="1"/>
    </location>
</feature>
<proteinExistence type="predicted"/>
<comment type="caution">
    <text evidence="1">The sequence shown here is derived from an EMBL/GenBank/DDBJ whole genome shotgun (WGS) entry which is preliminary data.</text>
</comment>
<protein>
    <recommendedName>
        <fullName evidence="3">Copia protein</fullName>
    </recommendedName>
</protein>
<dbReference type="OrthoDB" id="7691805at2759"/>
<sequence length="192" mass="22695">MCKKRILGYGTTTHINTMQGCSWSQLLSDDERFIFVDDDNKVAIKVIGTFILLLKIEFYLDLFETFVVSSFRKNLISISNKFDFSCFFENNKVSFYQNSNVVDYGSLISNLYMLDVFSSHNEILQTSYESFNVKVELQLGNLERKLKSLSLIVVYRIVPQYTMVEQRNWTFEDMVRKMINHLLYHSHFRKKP</sequence>
<dbReference type="Proteomes" id="UP000257109">
    <property type="component" value="Unassembled WGS sequence"/>
</dbReference>
<dbReference type="EMBL" id="QJKJ01012584">
    <property type="protein sequence ID" value="RDX68352.1"/>
    <property type="molecule type" value="Genomic_DNA"/>
</dbReference>
<dbReference type="AlphaFoldDB" id="A0A371EQQ5"/>
<organism evidence="1 2">
    <name type="scientific">Mucuna pruriens</name>
    <name type="common">Velvet bean</name>
    <name type="synonym">Dolichos pruriens</name>
    <dbReference type="NCBI Taxonomy" id="157652"/>
    <lineage>
        <taxon>Eukaryota</taxon>
        <taxon>Viridiplantae</taxon>
        <taxon>Streptophyta</taxon>
        <taxon>Embryophyta</taxon>
        <taxon>Tracheophyta</taxon>
        <taxon>Spermatophyta</taxon>
        <taxon>Magnoliopsida</taxon>
        <taxon>eudicotyledons</taxon>
        <taxon>Gunneridae</taxon>
        <taxon>Pentapetalae</taxon>
        <taxon>rosids</taxon>
        <taxon>fabids</taxon>
        <taxon>Fabales</taxon>
        <taxon>Fabaceae</taxon>
        <taxon>Papilionoideae</taxon>
        <taxon>50 kb inversion clade</taxon>
        <taxon>NPAAA clade</taxon>
        <taxon>indigoferoid/millettioid clade</taxon>
        <taxon>Phaseoleae</taxon>
        <taxon>Mucuna</taxon>
    </lineage>
</organism>
<reference evidence="1" key="1">
    <citation type="submission" date="2018-05" db="EMBL/GenBank/DDBJ databases">
        <title>Draft genome of Mucuna pruriens seed.</title>
        <authorList>
            <person name="Nnadi N.E."/>
            <person name="Vos R."/>
            <person name="Hasami M.H."/>
            <person name="Devisetty U.K."/>
            <person name="Aguiy J.C."/>
        </authorList>
    </citation>
    <scope>NUCLEOTIDE SEQUENCE [LARGE SCALE GENOMIC DNA]</scope>
    <source>
        <strain evidence="1">JCA_2017</strain>
    </source>
</reference>
<name>A0A371EQQ5_MUCPR</name>
<evidence type="ECO:0008006" key="3">
    <source>
        <dbReference type="Google" id="ProtNLM"/>
    </source>
</evidence>
<accession>A0A371EQQ5</accession>
<gene>
    <name evidence="1" type="ORF">CR513_52673</name>
</gene>
<keyword evidence="2" id="KW-1185">Reference proteome</keyword>
<evidence type="ECO:0000313" key="1">
    <source>
        <dbReference type="EMBL" id="RDX68352.1"/>
    </source>
</evidence>
<dbReference type="PROSITE" id="PS51257">
    <property type="entry name" value="PROKAR_LIPOPROTEIN"/>
    <property type="match status" value="1"/>
</dbReference>